<dbReference type="PANTHER" id="PTHR47839:SF1">
    <property type="entry name" value="DOMAIN PROTEIN, PUTATIVE (AFU_ORTHOLOGUE AFUA_6G04830)-RELATED"/>
    <property type="match status" value="1"/>
</dbReference>
<dbReference type="GO" id="GO:0003714">
    <property type="term" value="F:transcription corepressor activity"/>
    <property type="evidence" value="ECO:0007669"/>
    <property type="project" value="InterPro"/>
</dbReference>
<feature type="region of interest" description="Disordered" evidence="1">
    <location>
        <begin position="190"/>
        <end position="279"/>
    </location>
</feature>
<dbReference type="InterPro" id="IPR022155">
    <property type="entry name" value="DUF3684"/>
</dbReference>
<reference evidence="3" key="1">
    <citation type="submission" date="2014-08" db="EMBL/GenBank/DDBJ databases">
        <authorList>
            <person name="Sharma Rahul"/>
            <person name="Thines Marco"/>
        </authorList>
    </citation>
    <scope>NUCLEOTIDE SEQUENCE</scope>
</reference>
<name>A0A0F7SEI0_PHARH</name>
<proteinExistence type="predicted"/>
<dbReference type="InterPro" id="IPR036890">
    <property type="entry name" value="HATPase_C_sf"/>
</dbReference>
<dbReference type="SUPFAM" id="SSF55874">
    <property type="entry name" value="ATPase domain of HSP90 chaperone/DNA topoisomerase II/histidine kinase"/>
    <property type="match status" value="1"/>
</dbReference>
<feature type="compositionally biased region" description="Polar residues" evidence="1">
    <location>
        <begin position="48"/>
        <end position="71"/>
    </location>
</feature>
<dbReference type="EMBL" id="LN483116">
    <property type="protein sequence ID" value="CDZ96200.1"/>
    <property type="molecule type" value="Genomic_DNA"/>
</dbReference>
<feature type="compositionally biased region" description="Polar residues" evidence="1">
    <location>
        <begin position="264"/>
        <end position="277"/>
    </location>
</feature>
<dbReference type="InterPro" id="IPR013927">
    <property type="entry name" value="TF_Opi1_Ccg-8"/>
</dbReference>
<evidence type="ECO:0000256" key="1">
    <source>
        <dbReference type="SAM" id="MobiDB-lite"/>
    </source>
</evidence>
<feature type="compositionally biased region" description="Low complexity" evidence="1">
    <location>
        <begin position="211"/>
        <end position="235"/>
    </location>
</feature>
<dbReference type="PANTHER" id="PTHR47839">
    <property type="entry name" value="DOMAIN PROTEIN, PUTATIVE (AFU_ORTHOLOGUE AFUA_6G04830)-RELATED"/>
    <property type="match status" value="1"/>
</dbReference>
<feature type="compositionally biased region" description="Low complexity" evidence="1">
    <location>
        <begin position="2102"/>
        <end position="2147"/>
    </location>
</feature>
<feature type="compositionally biased region" description="Polar residues" evidence="1">
    <location>
        <begin position="80"/>
        <end position="91"/>
    </location>
</feature>
<dbReference type="Pfam" id="PF08618">
    <property type="entry name" value="Opi1"/>
    <property type="match status" value="2"/>
</dbReference>
<accession>A0A0F7SEI0</accession>
<feature type="region of interest" description="Disordered" evidence="1">
    <location>
        <begin position="2087"/>
        <end position="2168"/>
    </location>
</feature>
<dbReference type="Pfam" id="PF25794">
    <property type="entry name" value="SACS"/>
    <property type="match status" value="1"/>
</dbReference>
<feature type="domain" description="Sacsin/Nov" evidence="2">
    <location>
        <begin position="650"/>
        <end position="783"/>
    </location>
</feature>
<feature type="region of interest" description="Disordered" evidence="1">
    <location>
        <begin position="512"/>
        <end position="598"/>
    </location>
</feature>
<feature type="region of interest" description="Disordered" evidence="1">
    <location>
        <begin position="29"/>
        <end position="91"/>
    </location>
</feature>
<dbReference type="Gene3D" id="3.30.565.10">
    <property type="entry name" value="Histidine kinase-like ATPase, C-terminal domain"/>
    <property type="match status" value="1"/>
</dbReference>
<organism evidence="3">
    <name type="scientific">Phaffia rhodozyma</name>
    <name type="common">Yeast</name>
    <name type="synonym">Xanthophyllomyces dendrorhous</name>
    <dbReference type="NCBI Taxonomy" id="264483"/>
    <lineage>
        <taxon>Eukaryota</taxon>
        <taxon>Fungi</taxon>
        <taxon>Dikarya</taxon>
        <taxon>Basidiomycota</taxon>
        <taxon>Agaricomycotina</taxon>
        <taxon>Tremellomycetes</taxon>
        <taxon>Cystofilobasidiales</taxon>
        <taxon>Mrakiaceae</taxon>
        <taxon>Phaffia</taxon>
    </lineage>
</organism>
<evidence type="ECO:0000313" key="3">
    <source>
        <dbReference type="EMBL" id="CDZ96200.1"/>
    </source>
</evidence>
<dbReference type="Pfam" id="PF12449">
    <property type="entry name" value="DUF3684"/>
    <property type="match status" value="1"/>
</dbReference>
<feature type="region of interest" description="Disordered" evidence="1">
    <location>
        <begin position="694"/>
        <end position="725"/>
    </location>
</feature>
<evidence type="ECO:0000259" key="2">
    <source>
        <dbReference type="Pfam" id="PF25794"/>
    </source>
</evidence>
<feature type="compositionally biased region" description="Low complexity" evidence="1">
    <location>
        <begin position="191"/>
        <end position="203"/>
    </location>
</feature>
<sequence>MKGSSTQPDPPIWPPRDQDELIAITALHMMASKSPTGPPRPVAEHSDSSSNSTVCGESAMSLASSIHTDSSFGHDALTDSGPSLTPSSTVATTPSLASSVYSNPLDLGPSPSNIPSQNEADFVSRVSMMPVVNTALKAYETAKGGSRVVKYGAEIVESSVKTISRPVMDRIDPRLTGAMDDWGCRTLDRVGLSTPGSSSLPPTNIEERYRSTSTATSSIRSSSLSGSDHMSSRDSPGLENRVKREEDPQAQGSSSFPLLHRSTSRSQSRVRPTSQPGQALVHVPSETKEVERTTGGNTGRWSSMLVEAGMTAGGIGAAVSEESMKSLTYCLQWLQYATSHITNQISILRNFIASLNDSSASSQALISPSALESLSKIKADVVNTIRKVVDVVSKYAGGALPEPARRTVRRFILGLPERWERANERLNRESGQSGELEAGVPGVQVGMARGAAGRVMTLAVESLDMITGLAQVFGESLERAEAWIERLRILGPQRQQANRGQALLEPHPQDLSLELSPFSRSSPEDLLPEGTDTRSGYRSPLKSGASTPVRARATSRGVSGPDGWLDGSSVGRKRTEIEDSEGDESKSMGAEDEGEDGVIGKRSRVGSLNATIKSLVSMLFCAYFVSSEMDRKNLWDSGQDEAVSVNQRALIDKVLARYSGEHTIFRELLQNADDAEASSVQIKFFTQKGLDRERARLKQDPTESNQVVDDKEQDTDGTPPNFKDDPVVRIEFRNDGIPFRPEDWSRLKKIADGNNDSIKIGAYGVGFYALFSITEEPHVESNGTWMGFHWKGGGDQLFARAGSLPPSSNPSVSYFNQPWTTFTLDLRTPAPMENSLLDLARFLATSITFMVQIKRAELFFDDMRAALIEKDVRASKLMEVPVGLGRKSEGGMMTVDELASTSIKITAKVPRAIYNSATPPLRSLPKLLKPPSAAPTTSFTSMLSSALFGRSSPVPVALPPPSIAKPKDPFELIETGLELNLIAADAKVGISQAFGKEMERAMKKQPPSRTKVVLVWTSKDEWDAAEKEGENEKEGTGENSIFRGLRADLEGQGLAKIFIGHATGQTTGIGGHISGRFIPTVERESIDLVDRYVSQWNKELLYVAGFLCRAVYETELSEIRSLWKGPSLTDSPSPQFQEVLTSRALHALRFFTFLSSTPSGVVSRHMEAAFFACSGRSRPFHIISTQGVADAMLEVRMPHAATTNFIRKVPVVPSPVLDGASSMVTRLKTRGMLKDMSLDDIAGELKSRLLTEEEMVDCLKWWIELSQAPEYDKSLRSKILDYAIFTIRPHQNVESKKTGEPEIAQLSSMRTFHQPRSVIPSDLPFPLDMLPPAISKQLDIQRIPFALGLQEISLPVWLENLLERAKDDPELDMEVSATFAERVLGIVARAWTSANAQTQAKIFGLLSGKKIIPSKSGMVSPGEAYFPNVSLFPDLPIIAFPKGSSLKGNMEKLLMALGVRKHVELQLVFSRLLGAGGWSVMDLTKYLVSVQENLRPAEINRLKNTAAFPVEGSTSRFLPRQIYEPSDSLRKLGLPILDWKAKWRSNSDEAKFLFSLGLMRYPSIDTLLPLAAGSVNSVRTVALEFLFENFTKYYAQTYPASENRKLAFIPCIKQDGSAFLGSPLDVYRNLDAKLLGFSVVASSIREVPVLPLLVDMDPKASALVDALISKAPQNVTHAQEIFEYLASRLSTFDHVSLKRLNTVPFIPAHKTGSIKLHRSNEVYFVNHDASSSSMYKALFVYVDFGAKGNTFLRAIGVQAEPSPTEVAKMVIKDPRVVLDLAGTPELYLDVLRNLSISNLPNSVLRSMGENQVLLGFKRVKLASKAEDDEEYENIWTLAYPREIMILDDPVIHLIFQESILAAPEEPALEEFYLKLGSMKLSRQVKEDYSATGAVNSQSKLAYQTNHLILERLPIYLHEKQHPITTETLRNSIEVYEVHKLELKRTLRIGTIVKTSIEPVSAAASEDRGGKIRLAVSSSIDLELYEVASALIKHLPVQSRSTDALLLSTILSTPLSALRRRGFATDRVLKQKKIERLAQESAEKLRLQEEQKFKAMGVELEELFPDCDPLEIQRRLRAQTENHLVNATNELLEKSYPKRATNSHSKVQSPSSESSLSKSPSSSSGLTRSPSTSGPKGFFSSFKSGLKKPSVKETVSTPIPAVHRQIGQTEPRTSIVTPTKDIRSNVEKAVNASRGNRSSTLISKQQTVPVQETKDFCDTTGVNTNLVFVGNDDKSKLQFYADKSEENPKGLLARHQVDIELFAGRVLLPLSDVFKMSSLSLHIFHDVSGPLIAFNRSGSLFMNLRYYLAWHADLVRNGKLDEALTSWYFTLAHEIAHNLVSPHNAQHSYYFSAISETYLAGLRSCLSRNE</sequence>
<protein>
    <submittedName>
        <fullName evidence="3">Transcription factor Opi1</fullName>
    </submittedName>
</protein>
<dbReference type="InterPro" id="IPR058210">
    <property type="entry name" value="SACS/Nov_dom"/>
</dbReference>